<keyword evidence="5" id="KW-0472">Membrane</keyword>
<feature type="domain" description="PB1" evidence="7">
    <location>
        <begin position="462"/>
        <end position="549"/>
    </location>
</feature>
<dbReference type="SMART" id="SM00116">
    <property type="entry name" value="CBS"/>
    <property type="match status" value="4"/>
</dbReference>
<feature type="transmembrane region" description="Helical" evidence="5">
    <location>
        <begin position="568"/>
        <end position="592"/>
    </location>
</feature>
<dbReference type="Proteomes" id="UP000289340">
    <property type="component" value="Chromosome 4"/>
</dbReference>
<feature type="domain" description="CBS" evidence="6">
    <location>
        <begin position="349"/>
        <end position="410"/>
    </location>
</feature>
<gene>
    <name evidence="8" type="ORF">D0Y65_010257</name>
</gene>
<dbReference type="PROSITE" id="PS51745">
    <property type="entry name" value="PB1"/>
    <property type="match status" value="1"/>
</dbReference>
<dbReference type="Pfam" id="PF00571">
    <property type="entry name" value="CBS"/>
    <property type="match status" value="4"/>
</dbReference>
<dbReference type="Gene3D" id="3.10.580.10">
    <property type="entry name" value="CBS-domain"/>
    <property type="match status" value="2"/>
</dbReference>
<evidence type="ECO:0000259" key="7">
    <source>
        <dbReference type="PROSITE" id="PS51745"/>
    </source>
</evidence>
<dbReference type="CDD" id="cd06409">
    <property type="entry name" value="PB1_MUG70"/>
    <property type="match status" value="1"/>
</dbReference>
<proteinExistence type="predicted"/>
<dbReference type="PROSITE" id="PS51371">
    <property type="entry name" value="CBS"/>
    <property type="match status" value="3"/>
</dbReference>
<sequence>MCTPAIGSIPVAFKFSFSFSIFHSFSSSLLSSLSRVAFLLSPFLLLPVRRPESYFPAIFPAACNSPSPSELNQSFQFEAVAIFCSDIGAERGKMASQSGASRRSISSSTRRASESGAPRKSISSSRPLALAGERTVKSLRLTKALTVPETTTVYEACRRMAARRVDALLLTDSNALLCGILTDKDIAARVIAKEINLEETPVSKVMTRNPVFVLSETLAAEALQKMVQGKFRHLPVVENGEVLALLDIAKCLHDAIARMERAAEKGKAIAAAVEGVEKHWGTSGSALLVTVSPTDSVLTTTKKMVEFRASCAVVTVNDKPRGIFTSKDILLRVIAQNLSPESTPVEKVMTPNPECVIIDTPIVDALHTMHDGKFLHLPVVDRDGSVVAVVDVIHVTHAAVATVSQVGNNEAATTLMQRFWDSAMALTPNDDDDDTRSEGSLKVASEGGETGRSIPYLSSSIANTFSFKIQDKKGRMHRFTCDTRSMMEVITSILQRLGDDIDPNNIPQILYEDEDHDKVVLASDSDLAAAVDHARTAGLKGLKLHLDYAGPRDNVKGSRSGSYAYSDAWASAYSAAAAGAALVAGLGILTYLKRV</sequence>
<reference evidence="8 9" key="1">
    <citation type="submission" date="2018-09" db="EMBL/GenBank/DDBJ databases">
        <title>A high-quality reference genome of wild soybean provides a powerful tool to mine soybean genomes.</title>
        <authorList>
            <person name="Xie M."/>
            <person name="Chung C.Y.L."/>
            <person name="Li M.-W."/>
            <person name="Wong F.-L."/>
            <person name="Chan T.-F."/>
            <person name="Lam H.-M."/>
        </authorList>
    </citation>
    <scope>NUCLEOTIDE SEQUENCE [LARGE SCALE GENOMIC DNA]</scope>
    <source>
        <strain evidence="9">cv. W05</strain>
        <tissue evidence="8">Hypocotyl of etiolated seedlings</tissue>
    </source>
</reference>
<evidence type="ECO:0000313" key="8">
    <source>
        <dbReference type="EMBL" id="RZC17385.1"/>
    </source>
</evidence>
<evidence type="ECO:0000256" key="4">
    <source>
        <dbReference type="SAM" id="MobiDB-lite"/>
    </source>
</evidence>
<protein>
    <submittedName>
        <fullName evidence="8">CBS domain-containing protein CBSCBSPB5 isoform B</fullName>
    </submittedName>
</protein>
<comment type="caution">
    <text evidence="8">The sequence shown here is derived from an EMBL/GenBank/DDBJ whole genome shotgun (WGS) entry which is preliminary data.</text>
</comment>
<dbReference type="SMART" id="SM00666">
    <property type="entry name" value="PB1"/>
    <property type="match status" value="1"/>
</dbReference>
<dbReference type="Gene3D" id="3.10.20.90">
    <property type="entry name" value="Phosphatidylinositol 3-kinase Catalytic Subunit, Chain A, domain 1"/>
    <property type="match status" value="1"/>
</dbReference>
<name>A0A445L2T4_GLYSO</name>
<keyword evidence="3" id="KW-0129">CBS domain</keyword>
<feature type="domain" description="CBS" evidence="6">
    <location>
        <begin position="140"/>
        <end position="199"/>
    </location>
</feature>
<evidence type="ECO:0000256" key="3">
    <source>
        <dbReference type="PROSITE-ProRule" id="PRU00703"/>
    </source>
</evidence>
<dbReference type="AlphaFoldDB" id="A0A445L2T4"/>
<evidence type="ECO:0000256" key="1">
    <source>
        <dbReference type="ARBA" id="ARBA00011726"/>
    </source>
</evidence>
<dbReference type="SUPFAM" id="SSF54277">
    <property type="entry name" value="CAD &amp; PB1 domains"/>
    <property type="match status" value="1"/>
</dbReference>
<dbReference type="InterPro" id="IPR000270">
    <property type="entry name" value="PB1_dom"/>
</dbReference>
<feature type="domain" description="CBS" evidence="6">
    <location>
        <begin position="206"/>
        <end position="264"/>
    </location>
</feature>
<comment type="subunit">
    <text evidence="1">Homodimers and heterodimers.</text>
</comment>
<dbReference type="PANTHER" id="PTHR48108:SF26">
    <property type="entry name" value="CBS DOMAIN-CONTAINING PROTEIN DDB_G0289609"/>
    <property type="match status" value="1"/>
</dbReference>
<dbReference type="InterPro" id="IPR000644">
    <property type="entry name" value="CBS_dom"/>
</dbReference>
<dbReference type="InterPro" id="IPR053793">
    <property type="entry name" value="PB1-like"/>
</dbReference>
<dbReference type="InterPro" id="IPR046342">
    <property type="entry name" value="CBS_dom_sf"/>
</dbReference>
<feature type="compositionally biased region" description="Low complexity" evidence="4">
    <location>
        <begin position="95"/>
        <end position="116"/>
    </location>
</feature>
<dbReference type="PANTHER" id="PTHR48108">
    <property type="entry name" value="CBS DOMAIN-CONTAINING PROTEIN CBSX2, CHLOROPLASTIC"/>
    <property type="match status" value="1"/>
</dbReference>
<feature type="region of interest" description="Disordered" evidence="4">
    <location>
        <begin position="426"/>
        <end position="450"/>
    </location>
</feature>
<keyword evidence="5" id="KW-1133">Transmembrane helix</keyword>
<keyword evidence="5" id="KW-0812">Transmembrane</keyword>
<dbReference type="SUPFAM" id="SSF54631">
    <property type="entry name" value="CBS-domain pair"/>
    <property type="match status" value="2"/>
</dbReference>
<dbReference type="Pfam" id="PF00564">
    <property type="entry name" value="PB1"/>
    <property type="match status" value="1"/>
</dbReference>
<dbReference type="InterPro" id="IPR051462">
    <property type="entry name" value="CBS_domain-containing"/>
</dbReference>
<dbReference type="EMBL" id="QZWG01000004">
    <property type="protein sequence ID" value="RZC17385.1"/>
    <property type="molecule type" value="Genomic_DNA"/>
</dbReference>
<evidence type="ECO:0000259" key="6">
    <source>
        <dbReference type="PROSITE" id="PS51371"/>
    </source>
</evidence>
<accession>A0A445L2T4</accession>
<feature type="region of interest" description="Disordered" evidence="4">
    <location>
        <begin position="94"/>
        <end position="125"/>
    </location>
</feature>
<keyword evidence="9" id="KW-1185">Reference proteome</keyword>
<organism evidence="8 9">
    <name type="scientific">Glycine soja</name>
    <name type="common">Wild soybean</name>
    <dbReference type="NCBI Taxonomy" id="3848"/>
    <lineage>
        <taxon>Eukaryota</taxon>
        <taxon>Viridiplantae</taxon>
        <taxon>Streptophyta</taxon>
        <taxon>Embryophyta</taxon>
        <taxon>Tracheophyta</taxon>
        <taxon>Spermatophyta</taxon>
        <taxon>Magnoliopsida</taxon>
        <taxon>eudicotyledons</taxon>
        <taxon>Gunneridae</taxon>
        <taxon>Pentapetalae</taxon>
        <taxon>rosids</taxon>
        <taxon>fabids</taxon>
        <taxon>Fabales</taxon>
        <taxon>Fabaceae</taxon>
        <taxon>Papilionoideae</taxon>
        <taxon>50 kb inversion clade</taxon>
        <taxon>NPAAA clade</taxon>
        <taxon>indigoferoid/millettioid clade</taxon>
        <taxon>Phaseoleae</taxon>
        <taxon>Glycine</taxon>
        <taxon>Glycine subgen. Soja</taxon>
    </lineage>
</organism>
<evidence type="ECO:0000256" key="2">
    <source>
        <dbReference type="ARBA" id="ARBA00022737"/>
    </source>
</evidence>
<evidence type="ECO:0000313" key="9">
    <source>
        <dbReference type="Proteomes" id="UP000289340"/>
    </source>
</evidence>
<keyword evidence="2" id="KW-0677">Repeat</keyword>
<dbReference type="CDD" id="cd17781">
    <property type="entry name" value="CBS_pair_MUG70_1"/>
    <property type="match status" value="1"/>
</dbReference>
<evidence type="ECO:0000256" key="5">
    <source>
        <dbReference type="SAM" id="Phobius"/>
    </source>
</evidence>